<dbReference type="Pfam" id="PF00657">
    <property type="entry name" value="Lipase_GDSL"/>
    <property type="match status" value="1"/>
</dbReference>
<dbReference type="PANTHER" id="PTHR22835:SF659">
    <property type="entry name" value="GDSL LIPASE_ACYLHYDROLASE, PUTATIVE (AFU_ORTHOLOGUE AFUA_2G00510)-RELATED"/>
    <property type="match status" value="1"/>
</dbReference>
<dbReference type="Proteomes" id="UP000541444">
    <property type="component" value="Unassembled WGS sequence"/>
</dbReference>
<gene>
    <name evidence="3" type="ORF">GIB67_000117</name>
</gene>
<accession>A0A7J7M5V1</accession>
<name>A0A7J7M5V1_9MAGN</name>
<sequence>MASKWGFPFIKPYFDNIVPNYRHGINFAVAAATAGNITEADVPFCLPMQTDQFVRFKRRVYATLRSKNKSDYVVSRMPQVKAFKDSIYMIFIGVNDISVGLLKQNLSPAEVKIKIVPSIVSAISKAIYDLHKEGAKNFMIVDIPAIGCMPSTLALASQGPYNSTDQWGCFEEYNDIEYFANKEVKKSIGNIKQQLEDVEIKVFSIYNFTLEAMANPTKYGFKESEKLKACCGNGGPFNYNPLVTCGTDSEAKSCKNPREYMSWDGRHFTESFSEQFVEAVMKKICLPPTRGIQRVDS</sequence>
<organism evidence="3 4">
    <name type="scientific">Kingdonia uniflora</name>
    <dbReference type="NCBI Taxonomy" id="39325"/>
    <lineage>
        <taxon>Eukaryota</taxon>
        <taxon>Viridiplantae</taxon>
        <taxon>Streptophyta</taxon>
        <taxon>Embryophyta</taxon>
        <taxon>Tracheophyta</taxon>
        <taxon>Spermatophyta</taxon>
        <taxon>Magnoliopsida</taxon>
        <taxon>Ranunculales</taxon>
        <taxon>Circaeasteraceae</taxon>
        <taxon>Kingdonia</taxon>
    </lineage>
</organism>
<evidence type="ECO:0000256" key="1">
    <source>
        <dbReference type="ARBA" id="ARBA00008668"/>
    </source>
</evidence>
<evidence type="ECO:0000313" key="3">
    <source>
        <dbReference type="EMBL" id="KAF6150243.1"/>
    </source>
</evidence>
<evidence type="ECO:0008006" key="5">
    <source>
        <dbReference type="Google" id="ProtNLM"/>
    </source>
</evidence>
<comment type="caution">
    <text evidence="3">The sequence shown here is derived from an EMBL/GenBank/DDBJ whole genome shotgun (WGS) entry which is preliminary data.</text>
</comment>
<reference evidence="3 4" key="1">
    <citation type="journal article" date="2020" name="IScience">
        <title>Genome Sequencing of the Endangered Kingdonia uniflora (Circaeasteraceae, Ranunculales) Reveals Potential Mechanisms of Evolutionary Specialization.</title>
        <authorList>
            <person name="Sun Y."/>
            <person name="Deng T."/>
            <person name="Zhang A."/>
            <person name="Moore M.J."/>
            <person name="Landis J.B."/>
            <person name="Lin N."/>
            <person name="Zhang H."/>
            <person name="Zhang X."/>
            <person name="Huang J."/>
            <person name="Zhang X."/>
            <person name="Sun H."/>
            <person name="Wang H."/>
        </authorList>
    </citation>
    <scope>NUCLEOTIDE SEQUENCE [LARGE SCALE GENOMIC DNA]</scope>
    <source>
        <strain evidence="3">TB1705</strain>
        <tissue evidence="3">Leaf</tissue>
    </source>
</reference>
<dbReference type="Gene3D" id="3.40.50.1110">
    <property type="entry name" value="SGNH hydrolase"/>
    <property type="match status" value="1"/>
</dbReference>
<dbReference type="InterPro" id="IPR036514">
    <property type="entry name" value="SGNH_hydro_sf"/>
</dbReference>
<dbReference type="SUPFAM" id="SSF52266">
    <property type="entry name" value="SGNH hydrolase"/>
    <property type="match status" value="1"/>
</dbReference>
<dbReference type="AlphaFoldDB" id="A0A7J7M5V1"/>
<keyword evidence="4" id="KW-1185">Reference proteome</keyword>
<evidence type="ECO:0000256" key="2">
    <source>
        <dbReference type="ARBA" id="ARBA00023180"/>
    </source>
</evidence>
<dbReference type="PANTHER" id="PTHR22835">
    <property type="entry name" value="ZINC FINGER FYVE DOMAIN CONTAINING PROTEIN"/>
    <property type="match status" value="1"/>
</dbReference>
<dbReference type="InterPro" id="IPR001087">
    <property type="entry name" value="GDSL"/>
</dbReference>
<dbReference type="GO" id="GO:0016788">
    <property type="term" value="F:hydrolase activity, acting on ester bonds"/>
    <property type="evidence" value="ECO:0007669"/>
    <property type="project" value="InterPro"/>
</dbReference>
<evidence type="ECO:0000313" key="4">
    <source>
        <dbReference type="Proteomes" id="UP000541444"/>
    </source>
</evidence>
<dbReference type="OrthoDB" id="1600564at2759"/>
<protein>
    <recommendedName>
        <fullName evidence="5">GDSL esterase/lipase</fullName>
    </recommendedName>
</protein>
<keyword evidence="2" id="KW-0325">Glycoprotein</keyword>
<proteinExistence type="inferred from homology"/>
<comment type="similarity">
    <text evidence="1">Belongs to the 'GDSL' lipolytic enzyme family.</text>
</comment>
<dbReference type="EMBL" id="JACGCM010001752">
    <property type="protein sequence ID" value="KAF6150243.1"/>
    <property type="molecule type" value="Genomic_DNA"/>
</dbReference>